<evidence type="ECO:0000259" key="2">
    <source>
        <dbReference type="Pfam" id="PF03807"/>
    </source>
</evidence>
<dbReference type="GO" id="GO:0008823">
    <property type="term" value="F:cupric reductase (NADH) activity"/>
    <property type="evidence" value="ECO:0007669"/>
    <property type="project" value="TreeGrafter"/>
</dbReference>
<proteinExistence type="predicted"/>
<feature type="domain" description="Pyrroline-5-carboxylate reductase catalytic N-terminal" evidence="2">
    <location>
        <begin position="2"/>
        <end position="97"/>
    </location>
</feature>
<dbReference type="GO" id="GO:0006740">
    <property type="term" value="P:NADPH regeneration"/>
    <property type="evidence" value="ECO:0007669"/>
    <property type="project" value="InterPro"/>
</dbReference>
<dbReference type="AlphaFoldDB" id="A0A7C3R7X5"/>
<dbReference type="PANTHER" id="PTHR14239">
    <property type="entry name" value="DUDULIN-RELATED"/>
    <property type="match status" value="1"/>
</dbReference>
<dbReference type="GO" id="GO:0005886">
    <property type="term" value="C:plasma membrane"/>
    <property type="evidence" value="ECO:0007669"/>
    <property type="project" value="TreeGrafter"/>
</dbReference>
<evidence type="ECO:0000256" key="1">
    <source>
        <dbReference type="ARBA" id="ARBA00023002"/>
    </source>
</evidence>
<dbReference type="GO" id="GO:0015677">
    <property type="term" value="P:copper ion import"/>
    <property type="evidence" value="ECO:0007669"/>
    <property type="project" value="TreeGrafter"/>
</dbReference>
<organism evidence="3">
    <name type="scientific">Archaeoglobus fulgidus</name>
    <dbReference type="NCBI Taxonomy" id="2234"/>
    <lineage>
        <taxon>Archaea</taxon>
        <taxon>Methanobacteriati</taxon>
        <taxon>Methanobacteriota</taxon>
        <taxon>Archaeoglobi</taxon>
        <taxon>Archaeoglobales</taxon>
        <taxon>Archaeoglobaceae</taxon>
        <taxon>Archaeoglobus</taxon>
    </lineage>
</organism>
<dbReference type="InterPro" id="IPR028939">
    <property type="entry name" value="P5C_Rdtase_cat_N"/>
</dbReference>
<comment type="caution">
    <text evidence="3">The sequence shown here is derived from an EMBL/GenBank/DDBJ whole genome shotgun (WGS) entry which is preliminary data.</text>
</comment>
<keyword evidence="1" id="KW-0560">Oxidoreductase</keyword>
<protein>
    <submittedName>
        <fullName evidence="3">NADPH-dependent F420 reductase</fullName>
    </submittedName>
</protein>
<gene>
    <name evidence="3" type="primary">npdG</name>
    <name evidence="3" type="ORF">ENW66_00290</name>
</gene>
<dbReference type="SUPFAM" id="SSF51735">
    <property type="entry name" value="NAD(P)-binding Rossmann-fold domains"/>
    <property type="match status" value="1"/>
</dbReference>
<sequence length="211" mass="22962">MKIALLGGTGNLGKGLAVRLSMLGYDVIVGSRSEEKALRLAEEYSEVAKTEVRGAVNSEAAKLCDVAFFTIPWEHAFTTAESLREELRNKVVVSPLVPMKKENGVFTYVRLPEGSAAEKLAKILDSKVVAAFHSVPAARFADLNEKIDWDLPLCGDDDEAKATVTEIAEKLGFRVLDAGPLRNSSLLESVTPLIINIMVRSKTGELTIKFI</sequence>
<accession>A0A7C3R7X5</accession>
<dbReference type="PANTHER" id="PTHR14239:SF0">
    <property type="entry name" value="F420-DEPENDENT NADP REDUCTASE"/>
    <property type="match status" value="1"/>
</dbReference>
<dbReference type="GO" id="GO:0050661">
    <property type="term" value="F:NADP binding"/>
    <property type="evidence" value="ECO:0007669"/>
    <property type="project" value="InterPro"/>
</dbReference>
<dbReference type="InterPro" id="IPR036291">
    <property type="entry name" value="NAD(P)-bd_dom_sf"/>
</dbReference>
<dbReference type="EMBL" id="DTLB01000001">
    <property type="protein sequence ID" value="HFW31382.1"/>
    <property type="molecule type" value="Genomic_DNA"/>
</dbReference>
<dbReference type="Gene3D" id="3.40.50.720">
    <property type="entry name" value="NAD(P)-binding Rossmann-like Domain"/>
    <property type="match status" value="1"/>
</dbReference>
<dbReference type="NCBIfam" id="TIGR01915">
    <property type="entry name" value="npdG"/>
    <property type="match status" value="1"/>
</dbReference>
<dbReference type="Pfam" id="PF03807">
    <property type="entry name" value="F420_oxidored"/>
    <property type="match status" value="1"/>
</dbReference>
<dbReference type="GO" id="GO:0052851">
    <property type="term" value="F:ferric-chelate reductase (NADPH) activity"/>
    <property type="evidence" value="ECO:0007669"/>
    <property type="project" value="TreeGrafter"/>
</dbReference>
<dbReference type="InterPro" id="IPR010185">
    <property type="entry name" value="NpdG"/>
</dbReference>
<dbReference type="GO" id="GO:0070967">
    <property type="term" value="F:coenzyme F420 binding"/>
    <property type="evidence" value="ECO:0007669"/>
    <property type="project" value="InterPro"/>
</dbReference>
<dbReference type="GO" id="GO:0016651">
    <property type="term" value="F:oxidoreductase activity, acting on NAD(P)H"/>
    <property type="evidence" value="ECO:0007669"/>
    <property type="project" value="InterPro"/>
</dbReference>
<dbReference type="InterPro" id="IPR051267">
    <property type="entry name" value="STEAP_metalloreductase"/>
</dbReference>
<reference evidence="3" key="1">
    <citation type="journal article" date="2020" name="mSystems">
        <title>Genome- and Community-Level Interaction Insights into Carbon Utilization and Element Cycling Functions of Hydrothermarchaeota in Hydrothermal Sediment.</title>
        <authorList>
            <person name="Zhou Z."/>
            <person name="Liu Y."/>
            <person name="Xu W."/>
            <person name="Pan J."/>
            <person name="Luo Z.H."/>
            <person name="Li M."/>
        </authorList>
    </citation>
    <scope>NUCLEOTIDE SEQUENCE [LARGE SCALE GENOMIC DNA]</scope>
    <source>
        <strain evidence="3">SpSt-87</strain>
    </source>
</reference>
<name>A0A7C3R7X5_ARCFL</name>
<evidence type="ECO:0000313" key="3">
    <source>
        <dbReference type="EMBL" id="HFW31382.1"/>
    </source>
</evidence>